<dbReference type="HOGENOM" id="CLU_049768_3_3_9"/>
<dbReference type="AlphaFoldDB" id="G5GRW8"/>
<dbReference type="PROSITE" id="PS00860">
    <property type="entry name" value="GTP_CYCLOHYDROL_1_2"/>
    <property type="match status" value="1"/>
</dbReference>
<dbReference type="InterPro" id="IPR043134">
    <property type="entry name" value="GTP-CH-I_N"/>
</dbReference>
<proteinExistence type="inferred from homology"/>
<dbReference type="GO" id="GO:0005525">
    <property type="term" value="F:GTP binding"/>
    <property type="evidence" value="ECO:0007669"/>
    <property type="project" value="UniProtKB-KW"/>
</dbReference>
<dbReference type="Proteomes" id="UP000004129">
    <property type="component" value="Unassembled WGS sequence"/>
</dbReference>
<evidence type="ECO:0000256" key="5">
    <source>
        <dbReference type="HAMAP-Rule" id="MF_00223"/>
    </source>
</evidence>
<keyword evidence="3 5" id="KW-0554">One-carbon metabolism</keyword>
<dbReference type="PATRIC" id="fig|679201.3.peg.2016"/>
<gene>
    <name evidence="5" type="primary">folE</name>
    <name evidence="7" type="ORF">HMPREF9334_01999</name>
</gene>
<evidence type="ECO:0000256" key="1">
    <source>
        <dbReference type="ARBA" id="ARBA00001052"/>
    </source>
</evidence>
<feature type="domain" description="GTP cyclohydrolase I" evidence="6">
    <location>
        <begin position="12"/>
        <end position="186"/>
    </location>
</feature>
<dbReference type="InterPro" id="IPR043133">
    <property type="entry name" value="GTP-CH-I_C/QueF"/>
</dbReference>
<keyword evidence="5" id="KW-0547">Nucleotide-binding</keyword>
<dbReference type="Pfam" id="PF01227">
    <property type="entry name" value="GTP_cyclohydroI"/>
    <property type="match status" value="1"/>
</dbReference>
<dbReference type="eggNOG" id="COG0302">
    <property type="taxonomic scope" value="Bacteria"/>
</dbReference>
<dbReference type="HAMAP" id="MF_00223">
    <property type="entry name" value="FolE"/>
    <property type="match status" value="1"/>
</dbReference>
<feature type="binding site" evidence="5">
    <location>
        <position position="83"/>
    </location>
    <ligand>
        <name>Zn(2+)</name>
        <dbReference type="ChEBI" id="CHEBI:29105"/>
    </ligand>
</feature>
<evidence type="ECO:0000259" key="6">
    <source>
        <dbReference type="Pfam" id="PF01227"/>
    </source>
</evidence>
<keyword evidence="8" id="KW-1185">Reference proteome</keyword>
<keyword evidence="5" id="KW-0479">Metal-binding</keyword>
<dbReference type="RefSeq" id="WP_006693434.1">
    <property type="nucleotide sequence ID" value="NZ_JH376800.1"/>
</dbReference>
<comment type="pathway">
    <text evidence="2 5">Cofactor biosynthesis; 7,8-dihydroneopterin triphosphate biosynthesis; 7,8-dihydroneopterin triphosphate from GTP: step 1/1.</text>
</comment>
<dbReference type="EMBL" id="ACZM01000019">
    <property type="protein sequence ID" value="EHG18861.1"/>
    <property type="molecule type" value="Genomic_DNA"/>
</dbReference>
<dbReference type="SUPFAM" id="SSF55620">
    <property type="entry name" value="Tetrahydrobiopterin biosynthesis enzymes-like"/>
    <property type="match status" value="1"/>
</dbReference>
<keyword evidence="5" id="KW-0862">Zinc</keyword>
<organism evidence="7 8">
    <name type="scientific">Selenomonas infelix ATCC 43532</name>
    <dbReference type="NCBI Taxonomy" id="679201"/>
    <lineage>
        <taxon>Bacteria</taxon>
        <taxon>Bacillati</taxon>
        <taxon>Bacillota</taxon>
        <taxon>Negativicutes</taxon>
        <taxon>Selenomonadales</taxon>
        <taxon>Selenomonadaceae</taxon>
        <taxon>Selenomonas</taxon>
    </lineage>
</organism>
<comment type="similarity">
    <text evidence="5">Belongs to the GTP cyclohydrolase I family.</text>
</comment>
<keyword evidence="4 5" id="KW-0378">Hydrolase</keyword>
<dbReference type="GO" id="GO:0046654">
    <property type="term" value="P:tetrahydrofolate biosynthetic process"/>
    <property type="evidence" value="ECO:0007669"/>
    <property type="project" value="UniProtKB-UniRule"/>
</dbReference>
<dbReference type="GO" id="GO:0006730">
    <property type="term" value="P:one-carbon metabolic process"/>
    <property type="evidence" value="ECO:0007669"/>
    <property type="project" value="UniProtKB-UniRule"/>
</dbReference>
<dbReference type="PANTHER" id="PTHR11109:SF7">
    <property type="entry name" value="GTP CYCLOHYDROLASE 1"/>
    <property type="match status" value="1"/>
</dbReference>
<dbReference type="InterPro" id="IPR018234">
    <property type="entry name" value="GTP_CycHdrlase_I_CS"/>
</dbReference>
<evidence type="ECO:0000256" key="4">
    <source>
        <dbReference type="ARBA" id="ARBA00022801"/>
    </source>
</evidence>
<name>G5GRW8_9FIRM</name>
<dbReference type="FunFam" id="3.30.1130.10:FF:000001">
    <property type="entry name" value="GTP cyclohydrolase 1"/>
    <property type="match status" value="1"/>
</dbReference>
<feature type="binding site" evidence="5">
    <location>
        <position position="80"/>
    </location>
    <ligand>
        <name>Zn(2+)</name>
        <dbReference type="ChEBI" id="CHEBI:29105"/>
    </ligand>
</feature>
<feature type="binding site" evidence="5">
    <location>
        <position position="152"/>
    </location>
    <ligand>
        <name>Zn(2+)</name>
        <dbReference type="ChEBI" id="CHEBI:29105"/>
    </ligand>
</feature>
<dbReference type="GO" id="GO:0005737">
    <property type="term" value="C:cytoplasm"/>
    <property type="evidence" value="ECO:0007669"/>
    <property type="project" value="TreeGrafter"/>
</dbReference>
<dbReference type="GO" id="GO:0006729">
    <property type="term" value="P:tetrahydrobiopterin biosynthetic process"/>
    <property type="evidence" value="ECO:0007669"/>
    <property type="project" value="TreeGrafter"/>
</dbReference>
<evidence type="ECO:0000313" key="8">
    <source>
        <dbReference type="Proteomes" id="UP000004129"/>
    </source>
</evidence>
<dbReference type="STRING" id="679201.HMPREF9334_01999"/>
<evidence type="ECO:0000256" key="2">
    <source>
        <dbReference type="ARBA" id="ARBA00005080"/>
    </source>
</evidence>
<evidence type="ECO:0000313" key="7">
    <source>
        <dbReference type="EMBL" id="EHG18861.1"/>
    </source>
</evidence>
<protein>
    <recommendedName>
        <fullName evidence="5">GTP cyclohydrolase 1</fullName>
        <ecNumber evidence="5">3.5.4.16</ecNumber>
    </recommendedName>
    <alternativeName>
        <fullName evidence="5">GTP cyclohydrolase I</fullName>
        <shortName evidence="5">GTP-CH-I</shortName>
    </alternativeName>
</protein>
<sequence length="201" mass="22149">MTEDKVDLARAECAMREFLTAVGVDLAAQGMEETPARAAALYAELFAGLHTDTQDLWADVLTEKTDGLVAVRSISFHSICEHHLLPFFGTAHIVYRPHAGRVAGFGVFARLVARMAQRPQLQERLTEDIAREIEQGLGAEGVLVVLDARQLCMTMRGAHAHGTRTTTSTCRGGFREDKMMELQAWQMLGERNHGAENISLS</sequence>
<dbReference type="InterPro" id="IPR001474">
    <property type="entry name" value="GTP_CycHdrlase_I"/>
</dbReference>
<dbReference type="UniPathway" id="UPA00848">
    <property type="reaction ID" value="UER00151"/>
</dbReference>
<comment type="subunit">
    <text evidence="5">Homopolymer.</text>
</comment>
<dbReference type="PROSITE" id="PS00859">
    <property type="entry name" value="GTP_CYCLOHYDROL_1_1"/>
    <property type="match status" value="1"/>
</dbReference>
<comment type="caution">
    <text evidence="7">The sequence shown here is derived from an EMBL/GenBank/DDBJ whole genome shotgun (WGS) entry which is preliminary data.</text>
</comment>
<reference evidence="7 8" key="1">
    <citation type="submission" date="2011-08" db="EMBL/GenBank/DDBJ databases">
        <title>The Genome Sequence of Selenomonas infelix ATCC 43532.</title>
        <authorList>
            <consortium name="The Broad Institute Genome Sequencing Platform"/>
            <person name="Earl A."/>
            <person name="Ward D."/>
            <person name="Feldgarden M."/>
            <person name="Gevers D."/>
            <person name="Izard J."/>
            <person name="Blanton J.M."/>
            <person name="Baranova O.V."/>
            <person name="Dewhirst F.E."/>
            <person name="Young S.K."/>
            <person name="Zeng Q."/>
            <person name="Gargeya S."/>
            <person name="Fitzgerald M."/>
            <person name="Haas B."/>
            <person name="Abouelleil A."/>
            <person name="Alvarado L."/>
            <person name="Arachchi H.M."/>
            <person name="Berlin A."/>
            <person name="Brown A."/>
            <person name="Chapman S.B."/>
            <person name="Chen Z."/>
            <person name="Dunbar C."/>
            <person name="Freedman E."/>
            <person name="Gearin G."/>
            <person name="Gellesch M."/>
            <person name="Goldberg J."/>
            <person name="Griggs A."/>
            <person name="Gujja S."/>
            <person name="Heiman D."/>
            <person name="Howarth C."/>
            <person name="Larson L."/>
            <person name="Lui A."/>
            <person name="MacDonald P.J.P."/>
            <person name="Montmayeur A."/>
            <person name="Murphy C."/>
            <person name="Neiman D."/>
            <person name="Pearson M."/>
            <person name="Priest M."/>
            <person name="Roberts A."/>
            <person name="Saif S."/>
            <person name="Shea T."/>
            <person name="Shenoy N."/>
            <person name="Sisk P."/>
            <person name="Stolte C."/>
            <person name="Sykes S."/>
            <person name="Wortman J."/>
            <person name="Nusbaum C."/>
            <person name="Birren B."/>
        </authorList>
    </citation>
    <scope>NUCLEOTIDE SEQUENCE [LARGE SCALE GENOMIC DNA]</scope>
    <source>
        <strain evidence="7 8">ATCC 43532</strain>
    </source>
</reference>
<comment type="catalytic activity">
    <reaction evidence="1 5">
        <text>GTP + H2O = 7,8-dihydroneopterin 3'-triphosphate + formate + H(+)</text>
        <dbReference type="Rhea" id="RHEA:17473"/>
        <dbReference type="ChEBI" id="CHEBI:15377"/>
        <dbReference type="ChEBI" id="CHEBI:15378"/>
        <dbReference type="ChEBI" id="CHEBI:15740"/>
        <dbReference type="ChEBI" id="CHEBI:37565"/>
        <dbReference type="ChEBI" id="CHEBI:58462"/>
        <dbReference type="EC" id="3.5.4.16"/>
    </reaction>
</comment>
<accession>G5GRW8</accession>
<dbReference type="NCBIfam" id="NF006826">
    <property type="entry name" value="PRK09347.1-3"/>
    <property type="match status" value="1"/>
</dbReference>
<dbReference type="InterPro" id="IPR020602">
    <property type="entry name" value="GTP_CycHdrlase_I_dom"/>
</dbReference>
<evidence type="ECO:0000256" key="3">
    <source>
        <dbReference type="ARBA" id="ARBA00022563"/>
    </source>
</evidence>
<dbReference type="PANTHER" id="PTHR11109">
    <property type="entry name" value="GTP CYCLOHYDROLASE I"/>
    <property type="match status" value="1"/>
</dbReference>
<dbReference type="Gene3D" id="1.10.286.10">
    <property type="match status" value="1"/>
</dbReference>
<dbReference type="Gene3D" id="3.30.1130.10">
    <property type="match status" value="1"/>
</dbReference>
<dbReference type="GO" id="GO:0008270">
    <property type="term" value="F:zinc ion binding"/>
    <property type="evidence" value="ECO:0007669"/>
    <property type="project" value="UniProtKB-UniRule"/>
</dbReference>
<dbReference type="EC" id="3.5.4.16" evidence="5"/>
<keyword evidence="5" id="KW-0342">GTP-binding</keyword>
<dbReference type="GO" id="GO:0003934">
    <property type="term" value="F:GTP cyclohydrolase I activity"/>
    <property type="evidence" value="ECO:0007669"/>
    <property type="project" value="UniProtKB-UniRule"/>
</dbReference>